<dbReference type="Proteomes" id="UP000034502">
    <property type="component" value="Unassembled WGS sequence"/>
</dbReference>
<dbReference type="EMBL" id="LCNU01000003">
    <property type="protein sequence ID" value="KKU64922.1"/>
    <property type="molecule type" value="Genomic_DNA"/>
</dbReference>
<dbReference type="InterPro" id="IPR000715">
    <property type="entry name" value="Glycosyl_transferase_4"/>
</dbReference>
<comment type="caution">
    <text evidence="7">The sequence shown here is derived from an EMBL/GenBank/DDBJ whole genome shotgun (WGS) entry which is preliminary data.</text>
</comment>
<dbReference type="AlphaFoldDB" id="A0A0G1S692"/>
<evidence type="ECO:0000256" key="3">
    <source>
        <dbReference type="ARBA" id="ARBA00022692"/>
    </source>
</evidence>
<feature type="transmembrane region" description="Helical" evidence="6">
    <location>
        <begin position="138"/>
        <end position="155"/>
    </location>
</feature>
<evidence type="ECO:0000313" key="8">
    <source>
        <dbReference type="Proteomes" id="UP000034502"/>
    </source>
</evidence>
<dbReference type="PANTHER" id="PTHR22926">
    <property type="entry name" value="PHOSPHO-N-ACETYLMURAMOYL-PENTAPEPTIDE-TRANSFERASE"/>
    <property type="match status" value="1"/>
</dbReference>
<evidence type="ECO:0000256" key="4">
    <source>
        <dbReference type="ARBA" id="ARBA00022989"/>
    </source>
</evidence>
<dbReference type="PANTHER" id="PTHR22926:SF5">
    <property type="entry name" value="PHOSPHO-N-ACETYLMURAMOYL-PENTAPEPTIDE-TRANSFERASE HOMOLOG"/>
    <property type="match status" value="1"/>
</dbReference>
<gene>
    <name evidence="7" type="ORF">UX86_C0003G0017</name>
</gene>
<dbReference type="GO" id="GO:0071555">
    <property type="term" value="P:cell wall organization"/>
    <property type="evidence" value="ECO:0007669"/>
    <property type="project" value="TreeGrafter"/>
</dbReference>
<evidence type="ECO:0000313" key="7">
    <source>
        <dbReference type="EMBL" id="KKU64922.1"/>
    </source>
</evidence>
<dbReference type="GO" id="GO:0016780">
    <property type="term" value="F:phosphotransferase activity, for other substituted phosphate groups"/>
    <property type="evidence" value="ECO:0007669"/>
    <property type="project" value="InterPro"/>
</dbReference>
<feature type="transmembrane region" description="Helical" evidence="6">
    <location>
        <begin position="167"/>
        <end position="188"/>
    </location>
</feature>
<evidence type="ECO:0000256" key="6">
    <source>
        <dbReference type="SAM" id="Phobius"/>
    </source>
</evidence>
<evidence type="ECO:0000256" key="5">
    <source>
        <dbReference type="ARBA" id="ARBA00023136"/>
    </source>
</evidence>
<keyword evidence="4 6" id="KW-1133">Transmembrane helix</keyword>
<feature type="transmembrane region" description="Helical" evidence="6">
    <location>
        <begin position="63"/>
        <end position="89"/>
    </location>
</feature>
<sequence length="345" mass="38841">MSLYLGILLFSFIITSLVIVPFIDILYRLQLTYQTPLPPSSELESKDFSQIINQQKWKIGTPIGGGILIIMTVSVLFAILFPILIRFGVYVTSVFPLKEELNILFFTFIAFGLLGLFEDIQKIFRLSREDFKRFIAMYKTPLLVVLSLLTSMMLYTNLRMSIINIPYFGILRLGWMYVPLAGTVIFTFTRSFDITDGLDGLSGGVLLVCLIAFWALSLSSLDTSLSVFIALWIGALIAFLYFNVYPARIWLGNAGSLSFGATLAVTALILGKTFALFFIGGVFLLDGLSNLVQFLSVRFFSRRILSVTPLHYWLQSRGWPEPKVVMRAWIVSIMLALIGLWLSPP</sequence>
<name>A0A0G1S692_9BACT</name>
<dbReference type="GO" id="GO:0005886">
    <property type="term" value="C:plasma membrane"/>
    <property type="evidence" value="ECO:0007669"/>
    <property type="project" value="TreeGrafter"/>
</dbReference>
<proteinExistence type="predicted"/>
<feature type="transmembrane region" description="Helical" evidence="6">
    <location>
        <begin position="6"/>
        <end position="27"/>
    </location>
</feature>
<evidence type="ECO:0000256" key="2">
    <source>
        <dbReference type="ARBA" id="ARBA00022679"/>
    </source>
</evidence>
<feature type="transmembrane region" description="Helical" evidence="6">
    <location>
        <begin position="324"/>
        <end position="342"/>
    </location>
</feature>
<feature type="transmembrane region" description="Helical" evidence="6">
    <location>
        <begin position="276"/>
        <end position="295"/>
    </location>
</feature>
<dbReference type="STRING" id="1618364.UX86_C0003G0017"/>
<dbReference type="GO" id="GO:0044038">
    <property type="term" value="P:cell wall macromolecule biosynthetic process"/>
    <property type="evidence" value="ECO:0007669"/>
    <property type="project" value="TreeGrafter"/>
</dbReference>
<comment type="subcellular location">
    <subcellularLocation>
        <location evidence="1">Membrane</location>
        <topology evidence="1">Multi-pass membrane protein</topology>
    </subcellularLocation>
</comment>
<dbReference type="Pfam" id="PF00953">
    <property type="entry name" value="Glycos_transf_4"/>
    <property type="match status" value="1"/>
</dbReference>
<organism evidence="7 8">
    <name type="scientific">Candidatus Amesbacteria bacterium GW2011_GWC1_47_15</name>
    <dbReference type="NCBI Taxonomy" id="1618364"/>
    <lineage>
        <taxon>Bacteria</taxon>
        <taxon>Candidatus Amesiibacteriota</taxon>
    </lineage>
</organism>
<protein>
    <submittedName>
        <fullName evidence="7">Phospho-N-acetylmuramoyl-pentapeptide-transferase</fullName>
    </submittedName>
</protein>
<keyword evidence="5 6" id="KW-0472">Membrane</keyword>
<reference evidence="7 8" key="1">
    <citation type="journal article" date="2015" name="Nature">
        <title>rRNA introns, odd ribosomes, and small enigmatic genomes across a large radiation of phyla.</title>
        <authorList>
            <person name="Brown C.T."/>
            <person name="Hug L.A."/>
            <person name="Thomas B.C."/>
            <person name="Sharon I."/>
            <person name="Castelle C.J."/>
            <person name="Singh A."/>
            <person name="Wilkins M.J."/>
            <person name="Williams K.H."/>
            <person name="Banfield J.F."/>
        </authorList>
    </citation>
    <scope>NUCLEOTIDE SEQUENCE [LARGE SCALE GENOMIC DNA]</scope>
</reference>
<keyword evidence="2 7" id="KW-0808">Transferase</keyword>
<accession>A0A0G1S692</accession>
<feature type="transmembrane region" description="Helical" evidence="6">
    <location>
        <begin position="101"/>
        <end position="117"/>
    </location>
</feature>
<feature type="transmembrane region" description="Helical" evidence="6">
    <location>
        <begin position="249"/>
        <end position="270"/>
    </location>
</feature>
<evidence type="ECO:0000256" key="1">
    <source>
        <dbReference type="ARBA" id="ARBA00004141"/>
    </source>
</evidence>
<keyword evidence="3 6" id="KW-0812">Transmembrane</keyword>
<feature type="transmembrane region" description="Helical" evidence="6">
    <location>
        <begin position="223"/>
        <end position="242"/>
    </location>
</feature>
<feature type="transmembrane region" description="Helical" evidence="6">
    <location>
        <begin position="200"/>
        <end position="217"/>
    </location>
</feature>